<dbReference type="FunFam" id="3.40.50.2020:FF:000008">
    <property type="entry name" value="Orotate phosphoribosyltransferase"/>
    <property type="match status" value="1"/>
</dbReference>
<dbReference type="SUPFAM" id="SSF53271">
    <property type="entry name" value="PRTase-like"/>
    <property type="match status" value="1"/>
</dbReference>
<name>A0A6A9V145_9ACTN</name>
<dbReference type="Proteomes" id="UP000435304">
    <property type="component" value="Unassembled WGS sequence"/>
</dbReference>
<proteinExistence type="inferred from homology"/>
<feature type="binding site" evidence="9">
    <location>
        <position position="105"/>
    </location>
    <ligand>
        <name>5-phospho-alpha-D-ribose 1-diphosphate</name>
        <dbReference type="ChEBI" id="CHEBI:58017"/>
        <note>ligand shared between dimeric partners</note>
    </ligand>
</feature>
<comment type="cofactor">
    <cofactor evidence="9">
        <name>Mg(2+)</name>
        <dbReference type="ChEBI" id="CHEBI:18420"/>
    </cofactor>
</comment>
<feature type="binding site" description="in other chain" evidence="9">
    <location>
        <position position="100"/>
    </location>
    <ligand>
        <name>5-phospho-alpha-D-ribose 1-diphosphate</name>
        <dbReference type="ChEBI" id="CHEBI:58017"/>
        <note>ligand shared between dimeric partners</note>
    </ligand>
</feature>
<comment type="function">
    <text evidence="1 9">Catalyzes the transfer of a ribosyl phosphate group from 5-phosphoribose 1-diphosphate to orotate, leading to the formation of orotidine monophosphate (OMP).</text>
</comment>
<dbReference type="EC" id="2.4.2.10" evidence="5 9"/>
<dbReference type="PANTHER" id="PTHR46683:SF1">
    <property type="entry name" value="OROTATE PHOSPHORIBOSYLTRANSFERASE 1-RELATED"/>
    <property type="match status" value="1"/>
</dbReference>
<reference evidence="11 12" key="1">
    <citation type="submission" date="2019-12" db="EMBL/GenBank/DDBJ databases">
        <title>Auraticoccus cholistani sp. nov., an actinomycete isolated from soil of Cholistan desert.</title>
        <authorList>
            <person name="Cheema M.T."/>
        </authorList>
    </citation>
    <scope>NUCLEOTIDE SEQUENCE [LARGE SCALE GENOMIC DNA]</scope>
    <source>
        <strain evidence="11 12">F435</strain>
    </source>
</reference>
<dbReference type="NCBIfam" id="TIGR00336">
    <property type="entry name" value="pyrE"/>
    <property type="match status" value="1"/>
</dbReference>
<evidence type="ECO:0000256" key="5">
    <source>
        <dbReference type="ARBA" id="ARBA00011971"/>
    </source>
</evidence>
<feature type="binding site" evidence="9">
    <location>
        <position position="128"/>
    </location>
    <ligand>
        <name>orotate</name>
        <dbReference type="ChEBI" id="CHEBI:30839"/>
    </ligand>
</feature>
<evidence type="ECO:0000256" key="7">
    <source>
        <dbReference type="ARBA" id="ARBA00022679"/>
    </source>
</evidence>
<comment type="caution">
    <text evidence="11">The sequence shown here is derived from an EMBL/GenBank/DDBJ whole genome shotgun (WGS) entry which is preliminary data.</text>
</comment>
<dbReference type="CDD" id="cd06223">
    <property type="entry name" value="PRTases_typeI"/>
    <property type="match status" value="1"/>
</dbReference>
<accession>A0A6A9V145</accession>
<dbReference type="GO" id="GO:0004588">
    <property type="term" value="F:orotate phosphoribosyltransferase activity"/>
    <property type="evidence" value="ECO:0007669"/>
    <property type="project" value="UniProtKB-UniRule"/>
</dbReference>
<dbReference type="AlphaFoldDB" id="A0A6A9V145"/>
<gene>
    <name evidence="9 11" type="primary">pyrE</name>
    <name evidence="11" type="ORF">GC722_12205</name>
</gene>
<evidence type="ECO:0000313" key="12">
    <source>
        <dbReference type="Proteomes" id="UP000435304"/>
    </source>
</evidence>
<dbReference type="PANTHER" id="PTHR46683">
    <property type="entry name" value="OROTATE PHOSPHORIBOSYLTRANSFERASE 1-RELATED"/>
    <property type="match status" value="1"/>
</dbReference>
<feature type="binding site" description="in other chain" evidence="9">
    <location>
        <position position="26"/>
    </location>
    <ligand>
        <name>5-phospho-alpha-D-ribose 1-diphosphate</name>
        <dbReference type="ChEBI" id="CHEBI:58017"/>
        <note>ligand shared between dimeric partners</note>
    </ligand>
</feature>
<feature type="binding site" evidence="9">
    <location>
        <position position="99"/>
    </location>
    <ligand>
        <name>5-phospho-alpha-D-ribose 1-diphosphate</name>
        <dbReference type="ChEBI" id="CHEBI:58017"/>
        <note>ligand shared between dimeric partners</note>
    </ligand>
</feature>
<dbReference type="InterPro" id="IPR000836">
    <property type="entry name" value="PRTase_dom"/>
</dbReference>
<evidence type="ECO:0000313" key="11">
    <source>
        <dbReference type="EMBL" id="MVA76779.1"/>
    </source>
</evidence>
<keyword evidence="8 9" id="KW-0665">Pyrimidine biosynthesis</keyword>
<feature type="binding site" evidence="9">
    <location>
        <position position="156"/>
    </location>
    <ligand>
        <name>orotate</name>
        <dbReference type="ChEBI" id="CHEBI:30839"/>
    </ligand>
</feature>
<evidence type="ECO:0000256" key="9">
    <source>
        <dbReference type="HAMAP-Rule" id="MF_01208"/>
    </source>
</evidence>
<dbReference type="HAMAP" id="MF_01208">
    <property type="entry name" value="PyrE"/>
    <property type="match status" value="1"/>
</dbReference>
<dbReference type="RefSeq" id="WP_156610640.1">
    <property type="nucleotide sequence ID" value="NZ_WPCU01000007.1"/>
</dbReference>
<feature type="binding site" evidence="9">
    <location>
        <begin position="34"/>
        <end position="35"/>
    </location>
    <ligand>
        <name>orotate</name>
        <dbReference type="ChEBI" id="CHEBI:30839"/>
    </ligand>
</feature>
<comment type="pathway">
    <text evidence="2 9">Pyrimidine metabolism; UMP biosynthesis via de novo pathway; UMP from orotate: step 1/2.</text>
</comment>
<feature type="binding site" evidence="9">
    <location>
        <position position="103"/>
    </location>
    <ligand>
        <name>5-phospho-alpha-D-ribose 1-diphosphate</name>
        <dbReference type="ChEBI" id="CHEBI:58017"/>
        <note>ligand shared between dimeric partners</note>
    </ligand>
</feature>
<evidence type="ECO:0000259" key="10">
    <source>
        <dbReference type="Pfam" id="PF00156"/>
    </source>
</evidence>
<evidence type="ECO:0000256" key="6">
    <source>
        <dbReference type="ARBA" id="ARBA00022676"/>
    </source>
</evidence>
<keyword evidence="7 9" id="KW-0808">Transferase</keyword>
<feature type="binding site" description="in other chain" evidence="9">
    <location>
        <begin position="72"/>
        <end position="73"/>
    </location>
    <ligand>
        <name>5-phospho-alpha-D-ribose 1-diphosphate</name>
        <dbReference type="ChEBI" id="CHEBI:58017"/>
        <note>ligand shared between dimeric partners</note>
    </ligand>
</feature>
<dbReference type="InterPro" id="IPR029057">
    <property type="entry name" value="PRTase-like"/>
</dbReference>
<dbReference type="GO" id="GO:0046132">
    <property type="term" value="P:pyrimidine ribonucleoside biosynthetic process"/>
    <property type="evidence" value="ECO:0007669"/>
    <property type="project" value="TreeGrafter"/>
</dbReference>
<dbReference type="GO" id="GO:0000287">
    <property type="term" value="F:magnesium ion binding"/>
    <property type="evidence" value="ECO:0007669"/>
    <property type="project" value="UniProtKB-UniRule"/>
</dbReference>
<sequence>MQPHQREFIAFAIEHGVLRFGEFTLKSGRRSPYFFNAGQFDSGATLAGLGRFYAAAVVSAGVEADMLFGPAYKGIPLVSATAVQLHEQHGRDLPWAFNRKEAKDHGEGGTIVGRPLAGRVLVVDDVITAGTAIREAVEIVGAAGAELAGIVVAIDRQERGRGELSAIQEVELQHGCPVLAIVTLDQVLEHLTETGQHAEHLPALQAYRAEYGTA</sequence>
<feature type="domain" description="Phosphoribosyltransferase" evidence="10">
    <location>
        <begin position="57"/>
        <end position="159"/>
    </location>
</feature>
<dbReference type="Pfam" id="PF00156">
    <property type="entry name" value="Pribosyltran"/>
    <property type="match status" value="1"/>
</dbReference>
<dbReference type="UniPathway" id="UPA00070">
    <property type="reaction ID" value="UER00119"/>
</dbReference>
<dbReference type="Gene3D" id="3.40.50.2020">
    <property type="match status" value="1"/>
</dbReference>
<comment type="subunit">
    <text evidence="4 9">Homodimer.</text>
</comment>
<organism evidence="11 12">
    <name type="scientific">Auraticoccus cholistanensis</name>
    <dbReference type="NCBI Taxonomy" id="2656650"/>
    <lineage>
        <taxon>Bacteria</taxon>
        <taxon>Bacillati</taxon>
        <taxon>Actinomycetota</taxon>
        <taxon>Actinomycetes</taxon>
        <taxon>Propionibacteriales</taxon>
        <taxon>Propionibacteriaceae</taxon>
        <taxon>Auraticoccus</taxon>
    </lineage>
</organism>
<dbReference type="GO" id="GO:0005737">
    <property type="term" value="C:cytoplasm"/>
    <property type="evidence" value="ECO:0007669"/>
    <property type="project" value="TreeGrafter"/>
</dbReference>
<evidence type="ECO:0000256" key="4">
    <source>
        <dbReference type="ARBA" id="ARBA00011738"/>
    </source>
</evidence>
<protein>
    <recommendedName>
        <fullName evidence="5 9">Orotate phosphoribosyltransferase</fullName>
        <shortName evidence="9">OPRT</shortName>
        <shortName evidence="9">OPRTase</shortName>
        <ecNumber evidence="5 9">2.4.2.10</ecNumber>
    </recommendedName>
</protein>
<dbReference type="EMBL" id="WPCU01000007">
    <property type="protein sequence ID" value="MVA76779.1"/>
    <property type="molecule type" value="Genomic_DNA"/>
</dbReference>
<comment type="catalytic activity">
    <reaction evidence="9">
        <text>orotidine 5'-phosphate + diphosphate = orotate + 5-phospho-alpha-D-ribose 1-diphosphate</text>
        <dbReference type="Rhea" id="RHEA:10380"/>
        <dbReference type="ChEBI" id="CHEBI:30839"/>
        <dbReference type="ChEBI" id="CHEBI:33019"/>
        <dbReference type="ChEBI" id="CHEBI:57538"/>
        <dbReference type="ChEBI" id="CHEBI:58017"/>
        <dbReference type="EC" id="2.4.2.10"/>
    </reaction>
</comment>
<keyword evidence="9" id="KW-0460">Magnesium</keyword>
<dbReference type="GO" id="GO:0006207">
    <property type="term" value="P:'de novo' pyrimidine nucleobase biosynthetic process"/>
    <property type="evidence" value="ECO:0007669"/>
    <property type="project" value="TreeGrafter"/>
</dbReference>
<evidence type="ECO:0000256" key="2">
    <source>
        <dbReference type="ARBA" id="ARBA00004889"/>
    </source>
</evidence>
<dbReference type="GO" id="GO:0044205">
    <property type="term" value="P:'de novo' UMP biosynthetic process"/>
    <property type="evidence" value="ECO:0007669"/>
    <property type="project" value="UniProtKB-UniRule"/>
</dbReference>
<keyword evidence="6 9" id="KW-0328">Glycosyltransferase</keyword>
<evidence type="ECO:0000256" key="8">
    <source>
        <dbReference type="ARBA" id="ARBA00022975"/>
    </source>
</evidence>
<feature type="binding site" description="in other chain" evidence="9">
    <location>
        <begin position="124"/>
        <end position="132"/>
    </location>
    <ligand>
        <name>5-phospho-alpha-D-ribose 1-diphosphate</name>
        <dbReference type="ChEBI" id="CHEBI:58017"/>
        <note>ligand shared between dimeric partners</note>
    </ligand>
</feature>
<dbReference type="InterPro" id="IPR004467">
    <property type="entry name" value="Or_phspho_trans_dom"/>
</dbReference>
<dbReference type="InterPro" id="IPR023031">
    <property type="entry name" value="OPRT"/>
</dbReference>
<comment type="similarity">
    <text evidence="3 9">Belongs to the purine/pyrimidine phosphoribosyltransferase family. PyrE subfamily.</text>
</comment>
<keyword evidence="12" id="KW-1185">Reference proteome</keyword>
<evidence type="ECO:0000256" key="1">
    <source>
        <dbReference type="ARBA" id="ARBA00003769"/>
    </source>
</evidence>
<evidence type="ECO:0000256" key="3">
    <source>
        <dbReference type="ARBA" id="ARBA00006340"/>
    </source>
</evidence>